<dbReference type="PANTHER" id="PTHR42913:SF9">
    <property type="entry name" value="SLR1591 PROTEIN"/>
    <property type="match status" value="1"/>
</dbReference>
<protein>
    <submittedName>
        <fullName evidence="13">Selenide, water dikinase SelD</fullName>
        <ecNumber evidence="13">2.7.9.3</ecNumber>
    </submittedName>
</protein>
<dbReference type="Proteomes" id="UP000257131">
    <property type="component" value="Unassembled WGS sequence"/>
</dbReference>
<dbReference type="InterPro" id="IPR036921">
    <property type="entry name" value="PurM-like_N_sf"/>
</dbReference>
<dbReference type="CDD" id="cd02195">
    <property type="entry name" value="SelD"/>
    <property type="match status" value="1"/>
</dbReference>
<dbReference type="Gene3D" id="3.90.650.10">
    <property type="entry name" value="PurM-like C-terminal domain"/>
    <property type="match status" value="1"/>
</dbReference>
<dbReference type="GO" id="GO:0003955">
    <property type="term" value="F:NAD(P)H dehydrogenase (quinone) activity"/>
    <property type="evidence" value="ECO:0007669"/>
    <property type="project" value="TreeGrafter"/>
</dbReference>
<dbReference type="Pfam" id="PF07992">
    <property type="entry name" value="Pyr_redox_2"/>
    <property type="match status" value="1"/>
</dbReference>
<reference evidence="13 14" key="1">
    <citation type="journal article" date="2017" name="Int. J. Syst. Evol. Microbiol.">
        <title>Rhodosalinus sediminis gen. nov., sp. nov., isolated from marine saltern.</title>
        <authorList>
            <person name="Guo L.Y."/>
            <person name="Ling S.K."/>
            <person name="Li C.M."/>
            <person name="Chen G.J."/>
            <person name="Du Z.J."/>
        </authorList>
    </citation>
    <scope>NUCLEOTIDE SEQUENCE [LARGE SCALE GENOMIC DNA]</scope>
    <source>
        <strain evidence="13 14">WDN1C137</strain>
    </source>
</reference>
<dbReference type="GO" id="GO:0019646">
    <property type="term" value="P:aerobic electron transport chain"/>
    <property type="evidence" value="ECO:0007669"/>
    <property type="project" value="TreeGrafter"/>
</dbReference>
<dbReference type="Gene3D" id="3.30.1330.10">
    <property type="entry name" value="PurM-like, N-terminal domain"/>
    <property type="match status" value="1"/>
</dbReference>
<gene>
    <name evidence="13" type="primary">selD</name>
    <name evidence="13" type="ORF">DRV84_13240</name>
</gene>
<evidence type="ECO:0000313" key="13">
    <source>
        <dbReference type="EMBL" id="REC54867.1"/>
    </source>
</evidence>
<dbReference type="SUPFAM" id="SSF55326">
    <property type="entry name" value="PurM N-terminal domain-like"/>
    <property type="match status" value="1"/>
</dbReference>
<dbReference type="InterPro" id="IPR051169">
    <property type="entry name" value="NADH-Q_oxidoreductase"/>
</dbReference>
<keyword evidence="7" id="KW-0067">ATP-binding</keyword>
<name>A0A3D9BN43_9RHOB</name>
<organism evidence="13 14">
    <name type="scientific">Rhodosalinus sediminis</name>
    <dbReference type="NCBI Taxonomy" id="1940533"/>
    <lineage>
        <taxon>Bacteria</taxon>
        <taxon>Pseudomonadati</taxon>
        <taxon>Pseudomonadota</taxon>
        <taxon>Alphaproteobacteria</taxon>
        <taxon>Rhodobacterales</taxon>
        <taxon>Paracoccaceae</taxon>
        <taxon>Rhodosalinus</taxon>
    </lineage>
</organism>
<keyword evidence="14" id="KW-1185">Reference proteome</keyword>
<feature type="domain" description="PurM-like C-terminal" evidence="11">
    <location>
        <begin position="545"/>
        <end position="710"/>
    </location>
</feature>
<evidence type="ECO:0000256" key="4">
    <source>
        <dbReference type="ARBA" id="ARBA00022741"/>
    </source>
</evidence>
<evidence type="ECO:0000259" key="12">
    <source>
        <dbReference type="Pfam" id="PF07992"/>
    </source>
</evidence>
<dbReference type="Pfam" id="PF00586">
    <property type="entry name" value="AIRS"/>
    <property type="match status" value="1"/>
</dbReference>
<proteinExistence type="predicted"/>
<comment type="caution">
    <text evidence="13">The sequence shown here is derived from an EMBL/GenBank/DDBJ whole genome shotgun (WGS) entry which is preliminary data.</text>
</comment>
<dbReference type="InterPro" id="IPR004536">
    <property type="entry name" value="SPS/SelD"/>
</dbReference>
<dbReference type="OrthoDB" id="9767928at2"/>
<dbReference type="InterPro" id="IPR023753">
    <property type="entry name" value="FAD/NAD-binding_dom"/>
</dbReference>
<dbReference type="GO" id="GO:0004756">
    <property type="term" value="F:selenide, water dikinase activity"/>
    <property type="evidence" value="ECO:0007669"/>
    <property type="project" value="UniProtKB-EC"/>
</dbReference>
<dbReference type="NCBIfam" id="TIGR00476">
    <property type="entry name" value="selD"/>
    <property type="match status" value="1"/>
</dbReference>
<keyword evidence="4" id="KW-0547">Nucleotide-binding</keyword>
<evidence type="ECO:0000256" key="6">
    <source>
        <dbReference type="ARBA" id="ARBA00022827"/>
    </source>
</evidence>
<dbReference type="PANTHER" id="PTHR42913">
    <property type="entry name" value="APOPTOSIS-INDUCING FACTOR 1"/>
    <property type="match status" value="1"/>
</dbReference>
<feature type="domain" description="PurM-like N-terminal" evidence="10">
    <location>
        <begin position="425"/>
        <end position="533"/>
    </location>
</feature>
<dbReference type="RefSeq" id="WP_115981509.1">
    <property type="nucleotide sequence ID" value="NZ_QOHR01000024.1"/>
</dbReference>
<dbReference type="InterPro" id="IPR010918">
    <property type="entry name" value="PurM-like_C_dom"/>
</dbReference>
<keyword evidence="3 13" id="KW-0808">Transferase</keyword>
<keyword evidence="2" id="KW-0285">Flavoprotein</keyword>
<keyword evidence="8" id="KW-0560">Oxidoreductase</keyword>
<keyword evidence="9" id="KW-0711">Selenium</keyword>
<evidence type="ECO:0000256" key="1">
    <source>
        <dbReference type="ARBA" id="ARBA00001974"/>
    </source>
</evidence>
<evidence type="ECO:0000256" key="2">
    <source>
        <dbReference type="ARBA" id="ARBA00022630"/>
    </source>
</evidence>
<evidence type="ECO:0000256" key="3">
    <source>
        <dbReference type="ARBA" id="ARBA00022679"/>
    </source>
</evidence>
<dbReference type="NCBIfam" id="TIGR03169">
    <property type="entry name" value="Nterm_to_SelD"/>
    <property type="match status" value="1"/>
</dbReference>
<evidence type="ECO:0000259" key="11">
    <source>
        <dbReference type="Pfam" id="PF02769"/>
    </source>
</evidence>
<dbReference type="SUPFAM" id="SSF56042">
    <property type="entry name" value="PurM C-terminal domain-like"/>
    <property type="match status" value="1"/>
</dbReference>
<dbReference type="Gene3D" id="3.50.50.100">
    <property type="match status" value="1"/>
</dbReference>
<dbReference type="GO" id="GO:0005524">
    <property type="term" value="F:ATP binding"/>
    <property type="evidence" value="ECO:0007669"/>
    <property type="project" value="UniProtKB-KW"/>
</dbReference>
<evidence type="ECO:0000256" key="7">
    <source>
        <dbReference type="ARBA" id="ARBA00022840"/>
    </source>
</evidence>
<dbReference type="InterPro" id="IPR016188">
    <property type="entry name" value="PurM-like_N"/>
</dbReference>
<dbReference type="InterPro" id="IPR017584">
    <property type="entry name" value="Pyridine_nucleo_diS_OxRdtase_N"/>
</dbReference>
<evidence type="ECO:0000259" key="10">
    <source>
        <dbReference type="Pfam" id="PF00586"/>
    </source>
</evidence>
<dbReference type="EMBL" id="QOHR01000024">
    <property type="protein sequence ID" value="REC54867.1"/>
    <property type="molecule type" value="Genomic_DNA"/>
</dbReference>
<dbReference type="EC" id="2.7.9.3" evidence="13"/>
<dbReference type="Pfam" id="PF02769">
    <property type="entry name" value="AIRS_C"/>
    <property type="match status" value="1"/>
</dbReference>
<comment type="cofactor">
    <cofactor evidence="1">
        <name>FAD</name>
        <dbReference type="ChEBI" id="CHEBI:57692"/>
    </cofactor>
</comment>
<evidence type="ECO:0000256" key="5">
    <source>
        <dbReference type="ARBA" id="ARBA00022777"/>
    </source>
</evidence>
<evidence type="ECO:0000313" key="14">
    <source>
        <dbReference type="Proteomes" id="UP000257131"/>
    </source>
</evidence>
<dbReference type="InterPro" id="IPR036676">
    <property type="entry name" value="PurM-like_C_sf"/>
</dbReference>
<dbReference type="AlphaFoldDB" id="A0A3D9BN43"/>
<keyword evidence="6" id="KW-0274">FAD</keyword>
<keyword evidence="5 13" id="KW-0418">Kinase</keyword>
<feature type="domain" description="FAD/NAD(P)-binding" evidence="12">
    <location>
        <begin position="11"/>
        <end position="303"/>
    </location>
</feature>
<sequence>MMQPAPELTRDIVLVGGGHAHALVLRKWGMALLPTARLTLINPGPTAPYSGMLPGHVAGHYPRAALEIDLVRLARFAGARLILGRATALDPEARAITVGDRRIHYDIASIDVGVTSEMPDLLGFAAHAVPAKPLEGLSRRWAAFLDAAEAGRAAPRAAVIGGGVAGLELAMAMAHALRARGCAAEVTVIEAAPELPAPGAAGRRLAAALARQGVTLRLGAPAAEVLEDGVRLASGETVPAAFVAGAAGARPQPWLAETGLPTEQGALRVGPDLRVEGRDDLFAAGDCAHLSHAPRPKAGVYAVRAAPVLHDNLRAAATGARLRPYRPQRDYLKLISLGEKSALAEKGGLAVESPLLWRLKDRIDRGFMEKLRDLPAMTPAPAPDAQEPAEPLCAGCGSKLAPAALAGATAGLPAPARADVLSVPGDDAAVLRVGEARQVLTTDHLRAFTEDPARLARIAALHAMGDIWAMGARPQAALATVILPRMRPALQRRTLEEILEAASDTLRAAGAELAGGHSTMGGETTLGFTVTGLLDGDPVTLAGARPGDALILTRPIGSGTLLAAEMRLKARGEEIATLLETMETPQGAAAERLRGAHAMTDVTGFGLAGHLMAICTASGVAAEIDPEALPLYPGALRLAEAGVRSTIWAENRAHAPVTGAEGARGALLHDPQTAGGFLAALPEAAAAHLLPELAQAGVPAHRIGRVTAGPPAIACRPGAAD</sequence>
<dbReference type="InterPro" id="IPR036188">
    <property type="entry name" value="FAD/NAD-bd_sf"/>
</dbReference>
<accession>A0A3D9BN43</accession>
<dbReference type="SUPFAM" id="SSF51905">
    <property type="entry name" value="FAD/NAD(P)-binding domain"/>
    <property type="match status" value="2"/>
</dbReference>
<evidence type="ECO:0000256" key="8">
    <source>
        <dbReference type="ARBA" id="ARBA00023002"/>
    </source>
</evidence>
<evidence type="ECO:0000256" key="9">
    <source>
        <dbReference type="ARBA" id="ARBA00023266"/>
    </source>
</evidence>